<dbReference type="SUPFAM" id="SSF48452">
    <property type="entry name" value="TPR-like"/>
    <property type="match status" value="1"/>
</dbReference>
<dbReference type="SMART" id="SM00028">
    <property type="entry name" value="TPR"/>
    <property type="match status" value="3"/>
</dbReference>
<dbReference type="InterPro" id="IPR011990">
    <property type="entry name" value="TPR-like_helical_dom_sf"/>
</dbReference>
<protein>
    <submittedName>
        <fullName evidence="1">Uncharacterized protein</fullName>
    </submittedName>
</protein>
<reference evidence="1 2" key="1">
    <citation type="journal article" date="2015" name="Genome Announc.">
        <title>Expanding the biotechnology potential of lactobacilli through comparative genomics of 213 strains and associated genera.</title>
        <authorList>
            <person name="Sun Z."/>
            <person name="Harris H.M."/>
            <person name="McCann A."/>
            <person name="Guo C."/>
            <person name="Argimon S."/>
            <person name="Zhang W."/>
            <person name="Yang X."/>
            <person name="Jeffery I.B."/>
            <person name="Cooney J.C."/>
            <person name="Kagawa T.F."/>
            <person name="Liu W."/>
            <person name="Song Y."/>
            <person name="Salvetti E."/>
            <person name="Wrobel A."/>
            <person name="Rasinkangas P."/>
            <person name="Parkhill J."/>
            <person name="Rea M.C."/>
            <person name="O'Sullivan O."/>
            <person name="Ritari J."/>
            <person name="Douillard F.P."/>
            <person name="Paul Ross R."/>
            <person name="Yang R."/>
            <person name="Briner A.E."/>
            <person name="Felis G.E."/>
            <person name="de Vos W.M."/>
            <person name="Barrangou R."/>
            <person name="Klaenhammer T.R."/>
            <person name="Caufield P.W."/>
            <person name="Cui Y."/>
            <person name="Zhang H."/>
            <person name="O'Toole P.W."/>
        </authorList>
    </citation>
    <scope>NUCLEOTIDE SEQUENCE [LARGE SCALE GENOMIC DNA]</scope>
    <source>
        <strain evidence="1 2">DSM 12744</strain>
    </source>
</reference>
<evidence type="ECO:0000313" key="1">
    <source>
        <dbReference type="EMBL" id="KRL14195.1"/>
    </source>
</evidence>
<comment type="caution">
    <text evidence="1">The sequence shown here is derived from an EMBL/GenBank/DDBJ whole genome shotgun (WGS) entry which is preliminary data.</text>
</comment>
<sequence>MVHNQAAPSTVAAQVHALVQQIDRDPKDRAAIIELAHLLVAQHDLKQAAALLTKGLGLMPNDPLLQYNLAVVYTTAIEYPAAQKLLDQVNAPELLSDKAYTQAQIFFNQKQFPKALAFALTAVEKRPTDSDYQLLYGDVLSALEKWSLAIPALQEAVKLAPHQFKPHFDLAVALLGDGQVAAGQTAMARAKALDPHQFKHQESLFQDIGTMLHDQGKGSQPDAGE</sequence>
<dbReference type="RefSeq" id="WP_057818182.1">
    <property type="nucleotide sequence ID" value="NZ_AZEC01000002.1"/>
</dbReference>
<dbReference type="STRING" id="1423792.FD09_GL001359"/>
<dbReference type="Gene3D" id="1.25.40.10">
    <property type="entry name" value="Tetratricopeptide repeat domain"/>
    <property type="match status" value="2"/>
</dbReference>
<name>A0A0R1NAV9_9LACO</name>
<dbReference type="AlphaFoldDB" id="A0A0R1NAV9"/>
<evidence type="ECO:0000313" key="2">
    <source>
        <dbReference type="Proteomes" id="UP000051330"/>
    </source>
</evidence>
<dbReference type="Pfam" id="PF13432">
    <property type="entry name" value="TPR_16"/>
    <property type="match status" value="1"/>
</dbReference>
<dbReference type="InterPro" id="IPR019734">
    <property type="entry name" value="TPR_rpt"/>
</dbReference>
<accession>A0A0R1NAV9</accession>
<gene>
    <name evidence="1" type="ORF">FD09_GL001359</name>
</gene>
<organism evidence="1 2">
    <name type="scientific">Schleiferilactobacillus perolens DSM 12744</name>
    <dbReference type="NCBI Taxonomy" id="1423792"/>
    <lineage>
        <taxon>Bacteria</taxon>
        <taxon>Bacillati</taxon>
        <taxon>Bacillota</taxon>
        <taxon>Bacilli</taxon>
        <taxon>Lactobacillales</taxon>
        <taxon>Lactobacillaceae</taxon>
        <taxon>Schleiferilactobacillus</taxon>
    </lineage>
</organism>
<keyword evidence="2" id="KW-1185">Reference proteome</keyword>
<dbReference type="Proteomes" id="UP000051330">
    <property type="component" value="Unassembled WGS sequence"/>
</dbReference>
<dbReference type="PATRIC" id="fig|1423792.3.peg.1378"/>
<proteinExistence type="predicted"/>
<dbReference type="OrthoDB" id="2329209at2"/>
<dbReference type="EMBL" id="AZEC01000002">
    <property type="protein sequence ID" value="KRL14195.1"/>
    <property type="molecule type" value="Genomic_DNA"/>
</dbReference>
<dbReference type="Pfam" id="PF14559">
    <property type="entry name" value="TPR_19"/>
    <property type="match status" value="1"/>
</dbReference>